<organism evidence="2 3">
    <name type="scientific">Alteromonas mediterranea</name>
    <dbReference type="NCBI Taxonomy" id="314275"/>
    <lineage>
        <taxon>Bacteria</taxon>
        <taxon>Pseudomonadati</taxon>
        <taxon>Pseudomonadota</taxon>
        <taxon>Gammaproteobacteria</taxon>
        <taxon>Alteromonadales</taxon>
        <taxon>Alteromonadaceae</taxon>
        <taxon>Alteromonas/Salinimonas group</taxon>
        <taxon>Alteromonas</taxon>
    </lineage>
</organism>
<evidence type="ECO:0000313" key="3">
    <source>
        <dbReference type="Proteomes" id="UP000182101"/>
    </source>
</evidence>
<geneLocation type="plasmid" evidence="3">
    <name>pamcp48-600</name>
</geneLocation>
<name>A0AAC9JE92_9ALTE</name>
<sequence>MVKTYTASAKTIEQADLTKVGSGTGVLRHGFGMYFGTPDVIKSYFDDYSSFKDADTYIHAGEMLFKDDTPEFQVLAKVAQGVILSTLDEGEKATLSSLANYDVEELDPNAEVSFEGHVNLSDLHIRNGVAHKVTIPNIDIEDIPKWDHTISDPELLESIQLAMLERYYEDHGMPPLDYAAMNLEPDYYTPEKIGELLDDMFDEAYSAALDNDEWSYVDESLLKEVWDFVVRGDEGTEPSVYDEYLEGVPEAFESALNALVMPGLNLTLESTTMGDIVQHIQSFFEVNDIENPGLETARMLEKVGLPALLGKAHHITGEELIVYSEDLLKQATFEPISERTLEMNSMENNDMDLDNDRGYAPRRY</sequence>
<dbReference type="Proteomes" id="UP000182101">
    <property type="component" value="Plasmid pAMCP48-600"/>
</dbReference>
<evidence type="ECO:0000313" key="2">
    <source>
        <dbReference type="EMBL" id="APD92459.1"/>
    </source>
</evidence>
<accession>A0AAC9JE92</accession>
<feature type="compositionally biased region" description="Basic and acidic residues" evidence="1">
    <location>
        <begin position="354"/>
        <end position="364"/>
    </location>
</feature>
<dbReference type="AlphaFoldDB" id="A0AAC9JE92"/>
<reference evidence="2 3" key="1">
    <citation type="submission" date="2016-11" db="EMBL/GenBank/DDBJ databases">
        <title>Networking in microbes: conjugative elements and plasmids in the genus Alteromonas.</title>
        <authorList>
            <person name="Lopez-Perez M."/>
            <person name="Ramon-Marco N."/>
            <person name="Rodriguez-Valera F."/>
        </authorList>
    </citation>
    <scope>NUCLEOTIDE SEQUENCE [LARGE SCALE GENOMIC DNA]</scope>
    <source>
        <strain evidence="2 3">CP48</strain>
        <plasmid evidence="3">pamcp48-600</plasmid>
    </source>
</reference>
<keyword evidence="2" id="KW-0614">Plasmid</keyword>
<protein>
    <submittedName>
        <fullName evidence="2">Uncharacterized protein</fullName>
    </submittedName>
</protein>
<dbReference type="RefSeq" id="WP_071961084.1">
    <property type="nucleotide sequence ID" value="NZ_CP018025.1"/>
</dbReference>
<gene>
    <name evidence="2" type="ORF">BM524_21390</name>
</gene>
<dbReference type="EMBL" id="CP018025">
    <property type="protein sequence ID" value="APD92459.1"/>
    <property type="molecule type" value="Genomic_DNA"/>
</dbReference>
<proteinExistence type="predicted"/>
<feature type="region of interest" description="Disordered" evidence="1">
    <location>
        <begin position="345"/>
        <end position="364"/>
    </location>
</feature>
<evidence type="ECO:0000256" key="1">
    <source>
        <dbReference type="SAM" id="MobiDB-lite"/>
    </source>
</evidence>